<protein>
    <submittedName>
        <fullName evidence="1">Uncharacterized protein</fullName>
    </submittedName>
</protein>
<reference evidence="1 2" key="1">
    <citation type="journal article" date="2011" name="Proc. Natl. Acad. Sci. U.S.A.">
        <title>Comparative genomics of xylose-fermenting fungi for enhanced biofuel production.</title>
        <authorList>
            <person name="Wohlbach D.J."/>
            <person name="Kuo A."/>
            <person name="Sato T.K."/>
            <person name="Potts K.M."/>
            <person name="Salamov A.A."/>
            <person name="LaButti K.M."/>
            <person name="Sun H."/>
            <person name="Clum A."/>
            <person name="Pangilinan J.L."/>
            <person name="Lindquist E.A."/>
            <person name="Lucas S."/>
            <person name="Lapidus A."/>
            <person name="Jin M."/>
            <person name="Gunawan C."/>
            <person name="Balan V."/>
            <person name="Dale B.E."/>
            <person name="Jeffries T.W."/>
            <person name="Zinkel R."/>
            <person name="Barry K.W."/>
            <person name="Grigoriev I.V."/>
            <person name="Gasch A.P."/>
        </authorList>
    </citation>
    <scope>NUCLEOTIDE SEQUENCE [LARGE SCALE GENOMIC DNA]</scope>
    <source>
        <strain evidence="2">NRRL Y-27907 / 11-Y1</strain>
    </source>
</reference>
<gene>
    <name evidence="1" type="ORF">SPAPADRAFT_51105</name>
</gene>
<dbReference type="OrthoDB" id="128867at2759"/>
<keyword evidence="2" id="KW-1185">Reference proteome</keyword>
<accession>G3ANN3</accession>
<dbReference type="HOGENOM" id="CLU_028480_0_0_1"/>
<evidence type="ECO:0000313" key="1">
    <source>
        <dbReference type="EMBL" id="EGW32562.1"/>
    </source>
</evidence>
<dbReference type="InParanoid" id="G3ANN3"/>
<dbReference type="eggNOG" id="ENOG502RQ7C">
    <property type="taxonomic scope" value="Eukaryota"/>
</dbReference>
<dbReference type="KEGG" id="spaa:SPAPADRAFT_51105"/>
<name>G3ANN3_SPAPN</name>
<dbReference type="EMBL" id="GL996502">
    <property type="protein sequence ID" value="EGW32562.1"/>
    <property type="molecule type" value="Genomic_DNA"/>
</dbReference>
<organism evidence="2">
    <name type="scientific">Spathaspora passalidarum (strain NRRL Y-27907 / 11-Y1)</name>
    <dbReference type="NCBI Taxonomy" id="619300"/>
    <lineage>
        <taxon>Eukaryota</taxon>
        <taxon>Fungi</taxon>
        <taxon>Dikarya</taxon>
        <taxon>Ascomycota</taxon>
        <taxon>Saccharomycotina</taxon>
        <taxon>Pichiomycetes</taxon>
        <taxon>Debaryomycetaceae</taxon>
        <taxon>Spathaspora</taxon>
    </lineage>
</organism>
<dbReference type="AlphaFoldDB" id="G3ANN3"/>
<sequence length="556" mass="64454">MSSIRQIPGYYYDYEKNKYFKIVNGATSVDSTKRYHNNAIQSERRSHNISKSKGASKHKNYQIISNPFLKNISSERKAKILKPTLIPSAFDIDGLLYIRSGEISLTSHYYKHDQIEALNTPKFIPEIVPRGEILGQLTQDLVVVHRINIPVIKRSRIIQVPKYLALHNKTTGVVYNIPEHWKFRNGNLVDYLHRNQVYIDQDFVIHDIKPGCSHANLLQVITLENATGSFIKFNRCEGIDFHDYTEDLLLFIQEQTKKVGTPMKKIINELFGINLLCKSDYKSKSIQEINSKLLELQSDISPARKSKIQADIDQFINSKMSNNGWRITYNEDNRLANQRHLIAGCFHHDSLYLVGVGGHIIKITFTKDPEIKFTNLYYTKLNSNSHIGQIHPCEDKLYVSMGESLFKLDSDLPLFGSSSLPSITPKKLLGLRKIFALRPDLLLVISRDEIYYWNNSMKHLITKYDHKNDTCQQIEIIQNHLIYNEGNKFHMINLNRSENNKNCFDIVFNFSKCGYFKDFRLSGMVEMISPTTRLRIGLTFYNQEDYTTIFESYQLP</sequence>
<dbReference type="RefSeq" id="XP_007375838.1">
    <property type="nucleotide sequence ID" value="XM_007375776.1"/>
</dbReference>
<dbReference type="OMA" id="WECKRIL"/>
<dbReference type="GeneID" id="18871516"/>
<evidence type="ECO:0000313" key="2">
    <source>
        <dbReference type="Proteomes" id="UP000000709"/>
    </source>
</evidence>
<proteinExistence type="predicted"/>
<dbReference type="Proteomes" id="UP000000709">
    <property type="component" value="Unassembled WGS sequence"/>
</dbReference>